<evidence type="ECO:0000313" key="3">
    <source>
        <dbReference type="EMBL" id="SDX75866.1"/>
    </source>
</evidence>
<dbReference type="Pfam" id="PF00582">
    <property type="entry name" value="Usp"/>
    <property type="match status" value="1"/>
</dbReference>
<keyword evidence="4" id="KW-1185">Reference proteome</keyword>
<proteinExistence type="inferred from homology"/>
<evidence type="ECO:0000259" key="2">
    <source>
        <dbReference type="Pfam" id="PF00582"/>
    </source>
</evidence>
<dbReference type="STRING" id="660517.SAMN04487946_102153"/>
<name>A0A1H3EAX9_9EURY</name>
<dbReference type="Gene3D" id="3.40.50.620">
    <property type="entry name" value="HUPs"/>
    <property type="match status" value="1"/>
</dbReference>
<dbReference type="OrthoDB" id="105697at2157"/>
<dbReference type="InterPro" id="IPR006015">
    <property type="entry name" value="Universal_stress_UspA"/>
</dbReference>
<evidence type="ECO:0000313" key="4">
    <source>
        <dbReference type="Proteomes" id="UP000199170"/>
    </source>
</evidence>
<organism evidence="3 4">
    <name type="scientific">Halobellus clavatus</name>
    <dbReference type="NCBI Taxonomy" id="660517"/>
    <lineage>
        <taxon>Archaea</taxon>
        <taxon>Methanobacteriati</taxon>
        <taxon>Methanobacteriota</taxon>
        <taxon>Stenosarchaea group</taxon>
        <taxon>Halobacteria</taxon>
        <taxon>Halobacteriales</taxon>
        <taxon>Haloferacaceae</taxon>
        <taxon>Halobellus</taxon>
    </lineage>
</organism>
<comment type="similarity">
    <text evidence="1">Belongs to the universal stress protein A family.</text>
</comment>
<accession>A0A1H3EAX9</accession>
<dbReference type="RefSeq" id="WP_089765552.1">
    <property type="nucleotide sequence ID" value="NZ_FNPB01000002.1"/>
</dbReference>
<dbReference type="CDD" id="cd00293">
    <property type="entry name" value="USP-like"/>
    <property type="match status" value="1"/>
</dbReference>
<dbReference type="PANTHER" id="PTHR46268">
    <property type="entry name" value="STRESS RESPONSE PROTEIN NHAX"/>
    <property type="match status" value="1"/>
</dbReference>
<dbReference type="InterPro" id="IPR006016">
    <property type="entry name" value="UspA"/>
</dbReference>
<dbReference type="InterPro" id="IPR014729">
    <property type="entry name" value="Rossmann-like_a/b/a_fold"/>
</dbReference>
<dbReference type="Proteomes" id="UP000199170">
    <property type="component" value="Unassembled WGS sequence"/>
</dbReference>
<reference evidence="4" key="1">
    <citation type="submission" date="2016-10" db="EMBL/GenBank/DDBJ databases">
        <authorList>
            <person name="Varghese N."/>
            <person name="Submissions S."/>
        </authorList>
    </citation>
    <scope>NUCLEOTIDE SEQUENCE [LARGE SCALE GENOMIC DNA]</scope>
    <source>
        <strain evidence="4">CGMCC 1.10118</strain>
    </source>
</reference>
<feature type="domain" description="UspA" evidence="2">
    <location>
        <begin position="3"/>
        <end position="141"/>
    </location>
</feature>
<evidence type="ECO:0000256" key="1">
    <source>
        <dbReference type="ARBA" id="ARBA00008791"/>
    </source>
</evidence>
<dbReference type="EMBL" id="FNPB01000002">
    <property type="protein sequence ID" value="SDX75866.1"/>
    <property type="molecule type" value="Genomic_DNA"/>
</dbReference>
<dbReference type="SUPFAM" id="SSF52402">
    <property type="entry name" value="Adenine nucleotide alpha hydrolases-like"/>
    <property type="match status" value="1"/>
</dbReference>
<sequence>MSYDNLLIPTDGSEQAANAVEEGIKLAAEIDATVHVLHVVDEFEAKIVPITGEQEAKREEYGEYGEKITEEAAEVARDAGLDVETAVVIGIAHKQIQNYVEENDIDLVVIGSRGLGGVEEMLLGSTADKVIRLVDKPVTVVYQQPVEELRWMLPSAEDTVHR</sequence>
<dbReference type="PRINTS" id="PR01438">
    <property type="entry name" value="UNVRSLSTRESS"/>
</dbReference>
<dbReference type="PANTHER" id="PTHR46268:SF6">
    <property type="entry name" value="UNIVERSAL STRESS PROTEIN UP12"/>
    <property type="match status" value="1"/>
</dbReference>
<protein>
    <submittedName>
        <fullName evidence="3">Nucleotide-binding universal stress protein, UspA family</fullName>
    </submittedName>
</protein>
<dbReference type="AlphaFoldDB" id="A0A1H3EAX9"/>
<gene>
    <name evidence="3" type="ORF">SAMN04487946_102153</name>
</gene>